<keyword evidence="1" id="KW-0472">Membrane</keyword>
<evidence type="ECO:0000256" key="1">
    <source>
        <dbReference type="SAM" id="Phobius"/>
    </source>
</evidence>
<keyword evidence="1" id="KW-0812">Transmembrane</keyword>
<dbReference type="EMBL" id="JACDUN010000001">
    <property type="protein sequence ID" value="MBA2858652.1"/>
    <property type="molecule type" value="Genomic_DNA"/>
</dbReference>
<dbReference type="RefSeq" id="WP_181493524.1">
    <property type="nucleotide sequence ID" value="NZ_JACDUN010000001.1"/>
</dbReference>
<feature type="transmembrane region" description="Helical" evidence="1">
    <location>
        <begin position="41"/>
        <end position="59"/>
    </location>
</feature>
<dbReference type="Proteomes" id="UP000558015">
    <property type="component" value="Unassembled WGS sequence"/>
</dbReference>
<reference evidence="2 3" key="1">
    <citation type="submission" date="2020-07" db="EMBL/GenBank/DDBJ databases">
        <title>Genomic Encyclopedia of Type Strains, Phase IV (KMG-V): Genome sequencing to study the core and pangenomes of soil and plant-associated prokaryotes.</title>
        <authorList>
            <person name="Whitman W."/>
        </authorList>
    </citation>
    <scope>NUCLEOTIDE SEQUENCE [LARGE SCALE GENOMIC DNA]</scope>
    <source>
        <strain evidence="2 3">C12</strain>
    </source>
</reference>
<gene>
    <name evidence="2" type="ORF">HNP93_001353</name>
</gene>
<sequence>MVLVGFLAEKHFVSRISLFSNVIAINLFLVQMDVENTLTYLYANLGLFLGLIAIISYGTRDKLPSWVYLIFLAYCSAVVGVLIVIFTAYR</sequence>
<proteinExistence type="predicted"/>
<protein>
    <submittedName>
        <fullName evidence="2">Energy-converting hydrogenase Eha subunit A</fullName>
    </submittedName>
</protein>
<evidence type="ECO:0000313" key="2">
    <source>
        <dbReference type="EMBL" id="MBA2858652.1"/>
    </source>
</evidence>
<feature type="transmembrane region" description="Helical" evidence="1">
    <location>
        <begin position="12"/>
        <end position="29"/>
    </location>
</feature>
<accession>A0A7J9P636</accession>
<organism evidence="2 3">
    <name type="scientific">Methanococcus maripaludis</name>
    <name type="common">Methanococcus deltae</name>
    <dbReference type="NCBI Taxonomy" id="39152"/>
    <lineage>
        <taxon>Archaea</taxon>
        <taxon>Methanobacteriati</taxon>
        <taxon>Methanobacteriota</taxon>
        <taxon>Methanomada group</taxon>
        <taxon>Methanococci</taxon>
        <taxon>Methanococcales</taxon>
        <taxon>Methanococcaceae</taxon>
        <taxon>Methanococcus</taxon>
    </lineage>
</organism>
<dbReference type="AlphaFoldDB" id="A0A7J9P636"/>
<keyword evidence="1" id="KW-1133">Transmembrane helix</keyword>
<name>A0A7J9P636_METMI</name>
<evidence type="ECO:0000313" key="3">
    <source>
        <dbReference type="Proteomes" id="UP000558015"/>
    </source>
</evidence>
<feature type="transmembrane region" description="Helical" evidence="1">
    <location>
        <begin position="65"/>
        <end position="89"/>
    </location>
</feature>
<comment type="caution">
    <text evidence="2">The sequence shown here is derived from an EMBL/GenBank/DDBJ whole genome shotgun (WGS) entry which is preliminary data.</text>
</comment>